<dbReference type="Proteomes" id="UP001156921">
    <property type="component" value="Unassembled WGS sequence"/>
</dbReference>
<evidence type="ECO:0000313" key="1">
    <source>
        <dbReference type="EMBL" id="GLS00601.1"/>
    </source>
</evidence>
<reference evidence="2" key="1">
    <citation type="journal article" date="2019" name="Int. J. Syst. Evol. Microbiol.">
        <title>The Global Catalogue of Microorganisms (GCM) 10K type strain sequencing project: providing services to taxonomists for standard genome sequencing and annotation.</title>
        <authorList>
            <consortium name="The Broad Institute Genomics Platform"/>
            <consortium name="The Broad Institute Genome Sequencing Center for Infectious Disease"/>
            <person name="Wu L."/>
            <person name="Ma J."/>
        </authorList>
    </citation>
    <scope>NUCLEOTIDE SEQUENCE [LARGE SCALE GENOMIC DNA]</scope>
    <source>
        <strain evidence="2">NBRC 110107</strain>
    </source>
</reference>
<comment type="caution">
    <text evidence="1">The sequence shown here is derived from an EMBL/GenBank/DDBJ whole genome shotgun (WGS) entry which is preliminary data.</text>
</comment>
<name>A0ABQ6BH09_9CAUL</name>
<proteinExistence type="predicted"/>
<organism evidence="1 2">
    <name type="scientific">Brevundimonas denitrificans</name>
    <dbReference type="NCBI Taxonomy" id="1443434"/>
    <lineage>
        <taxon>Bacteria</taxon>
        <taxon>Pseudomonadati</taxon>
        <taxon>Pseudomonadota</taxon>
        <taxon>Alphaproteobacteria</taxon>
        <taxon>Caulobacterales</taxon>
        <taxon>Caulobacteraceae</taxon>
        <taxon>Brevundimonas</taxon>
    </lineage>
</organism>
<sequence length="183" mass="21253">MYERPARKIRSDDTWWAIRRAWEAGETAASLAQRYDVGLANLWRRRASEGWKRRATADPDPEPAEGWDRYAQRKQAEFEYRLEETRLLAVKLAEAMQGGPLEQGPVWHLGFLLEWRAENLPPEQADRDRAWANRHGWTGAFWSETGWLHPLSYLDEVTLQANRDAWREDAGLPPGAAESWPEV</sequence>
<accession>A0ABQ6BH09</accession>
<keyword evidence="2" id="KW-1185">Reference proteome</keyword>
<evidence type="ECO:0000313" key="2">
    <source>
        <dbReference type="Proteomes" id="UP001156921"/>
    </source>
</evidence>
<dbReference type="EMBL" id="BSOY01000007">
    <property type="protein sequence ID" value="GLS00601.1"/>
    <property type="molecule type" value="Genomic_DNA"/>
</dbReference>
<gene>
    <name evidence="1" type="ORF">GCM10007859_06080</name>
</gene>
<dbReference type="RefSeq" id="WP_284220994.1">
    <property type="nucleotide sequence ID" value="NZ_BSOY01000007.1"/>
</dbReference>
<evidence type="ECO:0008006" key="3">
    <source>
        <dbReference type="Google" id="ProtNLM"/>
    </source>
</evidence>
<protein>
    <recommendedName>
        <fullName evidence="3">Transposase</fullName>
    </recommendedName>
</protein>